<keyword evidence="3" id="KW-0408">Iron</keyword>
<keyword evidence="1" id="KW-0479">Metal-binding</keyword>
<dbReference type="GO" id="GO:0016491">
    <property type="term" value="F:oxidoreductase activity"/>
    <property type="evidence" value="ECO:0007669"/>
    <property type="project" value="UniProtKB-KW"/>
</dbReference>
<keyword evidence="4" id="KW-0411">Iron-sulfur</keyword>
<evidence type="ECO:0000256" key="1">
    <source>
        <dbReference type="ARBA" id="ARBA00022723"/>
    </source>
</evidence>
<protein>
    <submittedName>
        <fullName evidence="6">Hydrogenase iron-sulfur subunit</fullName>
    </submittedName>
</protein>
<gene>
    <name evidence="6" type="ORF">K9W45_03990</name>
</gene>
<reference evidence="6" key="1">
    <citation type="journal article" date="2022" name="Nat. Microbiol.">
        <title>Unique mobile elements and scalable gene flow at the prokaryote-eukaryote boundary revealed by circularized Asgard archaea genomes.</title>
        <authorList>
            <person name="Wu F."/>
            <person name="Speth D.R."/>
            <person name="Philosof A."/>
            <person name="Cremiere A."/>
            <person name="Narayanan A."/>
            <person name="Barco R.A."/>
            <person name="Connon S.A."/>
            <person name="Amend J.P."/>
            <person name="Antoshechkin I.A."/>
            <person name="Orphan V.J."/>
        </authorList>
    </citation>
    <scope>NUCLEOTIDE SEQUENCE</scope>
    <source>
        <strain evidence="6">PM71</strain>
    </source>
</reference>
<proteinExistence type="predicted"/>
<keyword evidence="2" id="KW-0560">Oxidoreductase</keyword>
<sequence>MQQNAKRQKIKTKKILIITTNDISYLGADTAGQQHLKYSEDALIIRVPDPVIFPPDFYVRTLEKGFGGIIVASAGDESPFLNSHARLAKNIDAAYKIMNEKGIDTKRLVLTAICSICAGSFIKAVNNMTKYLDSVHEQE</sequence>
<name>A0A9Y1BMP4_9ARCH</name>
<feature type="domain" description="F420-non-reducing hydrogenase iron-sulfur subunit D" evidence="5">
    <location>
        <begin position="15"/>
        <end position="133"/>
    </location>
</feature>
<dbReference type="AlphaFoldDB" id="A0A9Y1BMP4"/>
<dbReference type="InterPro" id="IPR003813">
    <property type="entry name" value="MvhD/FlpD"/>
</dbReference>
<evidence type="ECO:0000259" key="5">
    <source>
        <dbReference type="Pfam" id="PF02662"/>
    </source>
</evidence>
<accession>A0A9Y1BMP4</accession>
<evidence type="ECO:0000256" key="4">
    <source>
        <dbReference type="ARBA" id="ARBA00023014"/>
    </source>
</evidence>
<dbReference type="Pfam" id="PF02662">
    <property type="entry name" value="FlpD"/>
    <property type="match status" value="1"/>
</dbReference>
<dbReference type="GO" id="GO:0051536">
    <property type="term" value="F:iron-sulfur cluster binding"/>
    <property type="evidence" value="ECO:0007669"/>
    <property type="project" value="UniProtKB-KW"/>
</dbReference>
<dbReference type="Proteomes" id="UP001201020">
    <property type="component" value="Chromosome"/>
</dbReference>
<organism evidence="6">
    <name type="scientific">Candidatus Heimdallarchaeum aukensis</name>
    <dbReference type="NCBI Taxonomy" id="2876573"/>
    <lineage>
        <taxon>Archaea</taxon>
        <taxon>Promethearchaeati</taxon>
        <taxon>Candidatus Heimdallarchaeota</taxon>
        <taxon>Candidatus Heimdallarchaeia (ex Rinke et al. 2021) (nom. nud.)</taxon>
        <taxon>Candidatus Heimdallarchaeales</taxon>
        <taxon>Candidatus Heimdallarchaeaceae</taxon>
        <taxon>Candidatus Heimdallarchaeum</taxon>
    </lineage>
</organism>
<dbReference type="GO" id="GO:0046872">
    <property type="term" value="F:metal ion binding"/>
    <property type="evidence" value="ECO:0007669"/>
    <property type="project" value="UniProtKB-KW"/>
</dbReference>
<evidence type="ECO:0000256" key="3">
    <source>
        <dbReference type="ARBA" id="ARBA00023004"/>
    </source>
</evidence>
<dbReference type="EMBL" id="CP084166">
    <property type="protein sequence ID" value="UJG41631.1"/>
    <property type="molecule type" value="Genomic_DNA"/>
</dbReference>
<evidence type="ECO:0000313" key="6">
    <source>
        <dbReference type="EMBL" id="UJG41631.1"/>
    </source>
</evidence>
<evidence type="ECO:0000256" key="2">
    <source>
        <dbReference type="ARBA" id="ARBA00023002"/>
    </source>
</evidence>